<dbReference type="RefSeq" id="WP_116650736.1">
    <property type="nucleotide sequence ID" value="NZ_QUZK01000036.1"/>
</dbReference>
<dbReference type="GO" id="GO:0050661">
    <property type="term" value="F:NADP binding"/>
    <property type="evidence" value="ECO:0007669"/>
    <property type="project" value="InterPro"/>
</dbReference>
<keyword evidence="14 16" id="KW-0472">Membrane</keyword>
<feature type="transmembrane region" description="Helical" evidence="17">
    <location>
        <begin position="183"/>
        <end position="200"/>
    </location>
</feature>
<dbReference type="Proteomes" id="UP000260351">
    <property type="component" value="Unassembled WGS sequence"/>
</dbReference>
<evidence type="ECO:0000256" key="3">
    <source>
        <dbReference type="ARBA" id="ARBA00007919"/>
    </source>
</evidence>
<accession>A0A3E1K8G3</accession>
<proteinExistence type="inferred from homology"/>
<evidence type="ECO:0000313" key="20">
    <source>
        <dbReference type="Proteomes" id="UP000260351"/>
    </source>
</evidence>
<dbReference type="FunFam" id="3.40.50.1220:FF:000002">
    <property type="entry name" value="NAD(P) transhydrogenase subunit beta"/>
    <property type="match status" value="1"/>
</dbReference>
<dbReference type="PANTHER" id="PTHR44758:SF1">
    <property type="entry name" value="NAD(P) TRANSHYDROGENASE SUBUNIT BETA"/>
    <property type="match status" value="1"/>
</dbReference>
<protein>
    <recommendedName>
        <fullName evidence="6 16">NAD(P) transhydrogenase subunit beta</fullName>
        <ecNumber evidence="5 16">7.1.1.1</ecNumber>
    </recommendedName>
    <alternativeName>
        <fullName evidence="16">Nicotinamide nucleotide transhydrogenase subunit beta</fullName>
    </alternativeName>
</protein>
<comment type="function">
    <text evidence="1 16">The transhydrogenation between NADH and NADP is coupled to respiration and ATP hydrolysis and functions as a proton pump across the membrane.</text>
</comment>
<dbReference type="SUPFAM" id="SSF52467">
    <property type="entry name" value="DHS-like NAD/FAD-binding domain"/>
    <property type="match status" value="1"/>
</dbReference>
<dbReference type="InterPro" id="IPR034300">
    <property type="entry name" value="PNTB-like"/>
</dbReference>
<dbReference type="InterPro" id="IPR012136">
    <property type="entry name" value="NADH_DH_b"/>
</dbReference>
<evidence type="ECO:0000256" key="7">
    <source>
        <dbReference type="ARBA" id="ARBA00022475"/>
    </source>
</evidence>
<evidence type="ECO:0000256" key="6">
    <source>
        <dbReference type="ARBA" id="ARBA00014581"/>
    </source>
</evidence>
<evidence type="ECO:0000256" key="14">
    <source>
        <dbReference type="ARBA" id="ARBA00023136"/>
    </source>
</evidence>
<feature type="transmembrane region" description="Helical" evidence="17">
    <location>
        <begin position="6"/>
        <end position="24"/>
    </location>
</feature>
<feature type="transmembrane region" description="Helical" evidence="17">
    <location>
        <begin position="146"/>
        <end position="163"/>
    </location>
</feature>
<keyword evidence="11 16" id="KW-1278">Translocase</keyword>
<evidence type="ECO:0000256" key="17">
    <source>
        <dbReference type="SAM" id="Phobius"/>
    </source>
</evidence>
<dbReference type="PIRSF" id="PIRSF000204">
    <property type="entry name" value="PNTB"/>
    <property type="match status" value="1"/>
</dbReference>
<evidence type="ECO:0000256" key="1">
    <source>
        <dbReference type="ARBA" id="ARBA00003943"/>
    </source>
</evidence>
<keyword evidence="12 17" id="KW-1133">Transmembrane helix</keyword>
<dbReference type="GO" id="GO:0008750">
    <property type="term" value="F:proton-translocating NAD(P)+ transhydrogenase activity"/>
    <property type="evidence" value="ECO:0007669"/>
    <property type="project" value="UniProtKB-EC"/>
</dbReference>
<comment type="similarity">
    <text evidence="3 16">Belongs to the PNT beta subunit family.</text>
</comment>
<evidence type="ECO:0000256" key="10">
    <source>
        <dbReference type="ARBA" id="ARBA00022857"/>
    </source>
</evidence>
<keyword evidence="20" id="KW-1185">Reference proteome</keyword>
<organism evidence="19 20">
    <name type="scientific">Wenzhouxiangella sediminis</name>
    <dbReference type="NCBI Taxonomy" id="1792836"/>
    <lineage>
        <taxon>Bacteria</taxon>
        <taxon>Pseudomonadati</taxon>
        <taxon>Pseudomonadota</taxon>
        <taxon>Gammaproteobacteria</taxon>
        <taxon>Chromatiales</taxon>
        <taxon>Wenzhouxiangellaceae</taxon>
        <taxon>Wenzhouxiangella</taxon>
    </lineage>
</organism>
<feature type="transmembrane region" description="Helical" evidence="17">
    <location>
        <begin position="57"/>
        <end position="75"/>
    </location>
</feature>
<evidence type="ECO:0000256" key="4">
    <source>
        <dbReference type="ARBA" id="ARBA00011870"/>
    </source>
</evidence>
<gene>
    <name evidence="19" type="ORF">DZC52_08610</name>
</gene>
<evidence type="ECO:0000256" key="15">
    <source>
        <dbReference type="ARBA" id="ARBA00048202"/>
    </source>
</evidence>
<comment type="catalytic activity">
    <reaction evidence="15 16">
        <text>NAD(+) + NADPH + H(+)(in) = NADH + NADP(+) + H(+)(out)</text>
        <dbReference type="Rhea" id="RHEA:47992"/>
        <dbReference type="ChEBI" id="CHEBI:15378"/>
        <dbReference type="ChEBI" id="CHEBI:57540"/>
        <dbReference type="ChEBI" id="CHEBI:57783"/>
        <dbReference type="ChEBI" id="CHEBI:57945"/>
        <dbReference type="ChEBI" id="CHEBI:58349"/>
        <dbReference type="EC" id="7.1.1.1"/>
    </reaction>
</comment>
<evidence type="ECO:0000313" key="19">
    <source>
        <dbReference type="EMBL" id="RFF30369.1"/>
    </source>
</evidence>
<feature type="transmembrane region" description="Helical" evidence="17">
    <location>
        <begin position="33"/>
        <end position="51"/>
    </location>
</feature>
<feature type="transmembrane region" description="Helical" evidence="17">
    <location>
        <begin position="257"/>
        <end position="277"/>
    </location>
</feature>
<evidence type="ECO:0000256" key="9">
    <source>
        <dbReference type="ARBA" id="ARBA00022692"/>
    </source>
</evidence>
<dbReference type="Pfam" id="PF02233">
    <property type="entry name" value="PNTB"/>
    <property type="match status" value="1"/>
</dbReference>
<dbReference type="EMBL" id="QUZK01000036">
    <property type="protein sequence ID" value="RFF30369.1"/>
    <property type="molecule type" value="Genomic_DNA"/>
</dbReference>
<comment type="subunit">
    <text evidence="4">Heterodimer of an alpha and a beta chain.</text>
</comment>
<keyword evidence="7 16" id="KW-1003">Cell membrane</keyword>
<evidence type="ECO:0000256" key="2">
    <source>
        <dbReference type="ARBA" id="ARBA00004429"/>
    </source>
</evidence>
<comment type="subcellular location">
    <subcellularLocation>
        <location evidence="2">Cell inner membrane</location>
        <topology evidence="2">Multi-pass membrane protein</topology>
    </subcellularLocation>
</comment>
<dbReference type="InterPro" id="IPR029035">
    <property type="entry name" value="DHS-like_NAD/FAD-binding_dom"/>
</dbReference>
<dbReference type="AlphaFoldDB" id="A0A3E1K8G3"/>
<dbReference type="GO" id="GO:0005886">
    <property type="term" value="C:plasma membrane"/>
    <property type="evidence" value="ECO:0007669"/>
    <property type="project" value="UniProtKB-SubCell"/>
</dbReference>
<comment type="caution">
    <text evidence="19">The sequence shown here is derived from an EMBL/GenBank/DDBJ whole genome shotgun (WGS) entry which is preliminary data.</text>
</comment>
<dbReference type="Gene3D" id="3.40.50.1220">
    <property type="entry name" value="TPP-binding domain"/>
    <property type="match status" value="1"/>
</dbReference>
<sequence>MSIGLITAAYVVAAVLFILALGGLSNQEKAKRAIWYGIAGMLLAVAATIGTPGVGQYLTIAMMVIVGGVVGWIVAKRVQMTQMPELVAGFHSLVGLAAVFIGINAHLEMGVALAARDAGTAAELAGFAATIAKKSAVELNILQVELFLGILIGAITFTGSIIAYGKLSGKLSSAALTLPGRHLLNLVAIIACFALGALYLGGAGLWTMIAVAVIAGLIGCHLIMAIGGADMPVVVSMLNSYSGWAAAAIGFTLGNDLLIVTGALVGSSGAILSYIMCKGMNRSFVSVILGGWGGESSAAAAVDGEMIAADADDVASAVNDADSVIIVPGYGMAVAQAQTAVSELTKKLRGQGKSVRFAIHPVAGRLPGHMNVLLAEAKVPYDIVLEMEEINEDFPDTDVVIIIGANDIVNPAAQDDPGSPIAGMPVLEVWKARQVFVCKRGQGTGYSGIENPLFFKDNTRMFYGDAKASMEALLKELD</sequence>
<evidence type="ECO:0000256" key="5">
    <source>
        <dbReference type="ARBA" id="ARBA00012943"/>
    </source>
</evidence>
<reference evidence="19 20" key="1">
    <citation type="submission" date="2018-08" db="EMBL/GenBank/DDBJ databases">
        <title>Wenzhouxiangella salilacus sp. nov., a novel bacterium isolated from a saline lake in Xinjiang Province, China.</title>
        <authorList>
            <person name="Han S."/>
        </authorList>
    </citation>
    <scope>NUCLEOTIDE SEQUENCE [LARGE SCALE GENOMIC DNA]</scope>
    <source>
        <strain evidence="19 20">XDB06</strain>
    </source>
</reference>
<keyword evidence="9 17" id="KW-0812">Transmembrane</keyword>
<dbReference type="PANTHER" id="PTHR44758">
    <property type="entry name" value="NAD(P) TRANSHYDROGENASE SUBUNIT BETA"/>
    <property type="match status" value="1"/>
</dbReference>
<evidence type="ECO:0000256" key="8">
    <source>
        <dbReference type="ARBA" id="ARBA00022519"/>
    </source>
</evidence>
<keyword evidence="13 16" id="KW-0520">NAD</keyword>
<dbReference type="EC" id="7.1.1.1" evidence="5 16"/>
<keyword evidence="8 16" id="KW-0997">Cell inner membrane</keyword>
<keyword evidence="10 16" id="KW-0521">NADP</keyword>
<evidence type="ECO:0000256" key="16">
    <source>
        <dbReference type="PIRNR" id="PIRNR000204"/>
    </source>
</evidence>
<evidence type="ECO:0000256" key="12">
    <source>
        <dbReference type="ARBA" id="ARBA00022989"/>
    </source>
</evidence>
<feature type="transmembrane region" description="Helical" evidence="17">
    <location>
        <begin position="87"/>
        <end position="107"/>
    </location>
</feature>
<evidence type="ECO:0000259" key="18">
    <source>
        <dbReference type="Pfam" id="PF02233"/>
    </source>
</evidence>
<feature type="domain" description="NADP transhydrogenase beta-like" evidence="18">
    <location>
        <begin position="7"/>
        <end position="475"/>
    </location>
</feature>
<dbReference type="OrthoDB" id="9763786at2"/>
<feature type="transmembrane region" description="Helical" evidence="17">
    <location>
        <begin position="233"/>
        <end position="251"/>
    </location>
</feature>
<evidence type="ECO:0000256" key="11">
    <source>
        <dbReference type="ARBA" id="ARBA00022967"/>
    </source>
</evidence>
<evidence type="ECO:0000256" key="13">
    <source>
        <dbReference type="ARBA" id="ARBA00023027"/>
    </source>
</evidence>
<name>A0A3E1K8G3_9GAMM</name>
<feature type="transmembrane region" description="Helical" evidence="17">
    <location>
        <begin position="206"/>
        <end position="226"/>
    </location>
</feature>